<dbReference type="InterPro" id="IPR052929">
    <property type="entry name" value="RNase_H-like_EbsB-rel"/>
</dbReference>
<protein>
    <recommendedName>
        <fullName evidence="1">RNase H type-1 domain-containing protein</fullName>
    </recommendedName>
</protein>
<evidence type="ECO:0000313" key="3">
    <source>
        <dbReference type="Proteomes" id="UP001281410"/>
    </source>
</evidence>
<evidence type="ECO:0000259" key="1">
    <source>
        <dbReference type="Pfam" id="PF13456"/>
    </source>
</evidence>
<dbReference type="PANTHER" id="PTHR47074">
    <property type="entry name" value="BNAC02G40300D PROTEIN"/>
    <property type="match status" value="1"/>
</dbReference>
<organism evidence="2 3">
    <name type="scientific">Dipteronia sinensis</name>
    <dbReference type="NCBI Taxonomy" id="43782"/>
    <lineage>
        <taxon>Eukaryota</taxon>
        <taxon>Viridiplantae</taxon>
        <taxon>Streptophyta</taxon>
        <taxon>Embryophyta</taxon>
        <taxon>Tracheophyta</taxon>
        <taxon>Spermatophyta</taxon>
        <taxon>Magnoliopsida</taxon>
        <taxon>eudicotyledons</taxon>
        <taxon>Gunneridae</taxon>
        <taxon>Pentapetalae</taxon>
        <taxon>rosids</taxon>
        <taxon>malvids</taxon>
        <taxon>Sapindales</taxon>
        <taxon>Sapindaceae</taxon>
        <taxon>Hippocastanoideae</taxon>
        <taxon>Acereae</taxon>
        <taxon>Dipteronia</taxon>
    </lineage>
</organism>
<dbReference type="InterPro" id="IPR002156">
    <property type="entry name" value="RNaseH_domain"/>
</dbReference>
<dbReference type="Proteomes" id="UP001281410">
    <property type="component" value="Unassembled WGS sequence"/>
</dbReference>
<name>A0AAE0AHQ5_9ROSI</name>
<accession>A0AAE0AHQ5</accession>
<reference evidence="2" key="1">
    <citation type="journal article" date="2023" name="Plant J.">
        <title>Genome sequences and population genomics provide insights into the demographic history, inbreeding, and mutation load of two 'living fossil' tree species of Dipteronia.</title>
        <authorList>
            <person name="Feng Y."/>
            <person name="Comes H.P."/>
            <person name="Chen J."/>
            <person name="Zhu S."/>
            <person name="Lu R."/>
            <person name="Zhang X."/>
            <person name="Li P."/>
            <person name="Qiu J."/>
            <person name="Olsen K.M."/>
            <person name="Qiu Y."/>
        </authorList>
    </citation>
    <scope>NUCLEOTIDE SEQUENCE</scope>
    <source>
        <strain evidence="2">NBL</strain>
    </source>
</reference>
<dbReference type="AlphaFoldDB" id="A0AAE0AHQ5"/>
<dbReference type="PANTHER" id="PTHR47074:SF48">
    <property type="entry name" value="POLYNUCLEOTIDYL TRANSFERASE, RIBONUCLEASE H-LIKE SUPERFAMILY PROTEIN"/>
    <property type="match status" value="1"/>
</dbReference>
<proteinExistence type="predicted"/>
<sequence>MVNQRLKCKGGWKPPSQGRYKINMDAAIDKVGNLVGIGIVIRDVQGFVVSASSQRISATYSPQVPEAIAIYQGLLLA</sequence>
<evidence type="ECO:0000313" key="2">
    <source>
        <dbReference type="EMBL" id="KAK3218291.1"/>
    </source>
</evidence>
<keyword evidence="3" id="KW-1185">Reference proteome</keyword>
<feature type="domain" description="RNase H type-1" evidence="1">
    <location>
        <begin position="23"/>
        <end position="77"/>
    </location>
</feature>
<comment type="caution">
    <text evidence="2">The sequence shown here is derived from an EMBL/GenBank/DDBJ whole genome shotgun (WGS) entry which is preliminary data.</text>
</comment>
<gene>
    <name evidence="2" type="ORF">Dsin_012261</name>
</gene>
<dbReference type="Pfam" id="PF13456">
    <property type="entry name" value="RVT_3"/>
    <property type="match status" value="1"/>
</dbReference>
<dbReference type="EMBL" id="JANJYJ010000004">
    <property type="protein sequence ID" value="KAK3218291.1"/>
    <property type="molecule type" value="Genomic_DNA"/>
</dbReference>
<dbReference type="GO" id="GO:0003676">
    <property type="term" value="F:nucleic acid binding"/>
    <property type="evidence" value="ECO:0007669"/>
    <property type="project" value="InterPro"/>
</dbReference>
<dbReference type="GO" id="GO:0004523">
    <property type="term" value="F:RNA-DNA hybrid ribonuclease activity"/>
    <property type="evidence" value="ECO:0007669"/>
    <property type="project" value="InterPro"/>
</dbReference>